<sequence length="60" mass="7265">KECLFPFFDIVLVPTFYMTCLRSQDLHIFNLRPQNSKVLFTFLNSFSSQNRTNKLKQREY</sequence>
<accession>A0A0V0HTD7</accession>
<proteinExistence type="predicted"/>
<evidence type="ECO:0000313" key="1">
    <source>
        <dbReference type="EMBL" id="JAP23653.1"/>
    </source>
</evidence>
<dbReference type="AlphaFoldDB" id="A0A0V0HTD7"/>
<organism evidence="1">
    <name type="scientific">Solanum chacoense</name>
    <name type="common">Chaco potato</name>
    <dbReference type="NCBI Taxonomy" id="4108"/>
    <lineage>
        <taxon>Eukaryota</taxon>
        <taxon>Viridiplantae</taxon>
        <taxon>Streptophyta</taxon>
        <taxon>Embryophyta</taxon>
        <taxon>Tracheophyta</taxon>
        <taxon>Spermatophyta</taxon>
        <taxon>Magnoliopsida</taxon>
        <taxon>eudicotyledons</taxon>
        <taxon>Gunneridae</taxon>
        <taxon>Pentapetalae</taxon>
        <taxon>asterids</taxon>
        <taxon>lamiids</taxon>
        <taxon>Solanales</taxon>
        <taxon>Solanaceae</taxon>
        <taxon>Solanoideae</taxon>
        <taxon>Solaneae</taxon>
        <taxon>Solanum</taxon>
    </lineage>
</organism>
<protein>
    <submittedName>
        <fullName evidence="1">Putative ovule protein</fullName>
    </submittedName>
</protein>
<feature type="non-terminal residue" evidence="1">
    <location>
        <position position="1"/>
    </location>
</feature>
<dbReference type="EMBL" id="GEDG01015239">
    <property type="protein sequence ID" value="JAP23653.1"/>
    <property type="molecule type" value="Transcribed_RNA"/>
</dbReference>
<reference evidence="1" key="1">
    <citation type="submission" date="2015-12" db="EMBL/GenBank/DDBJ databases">
        <title>Gene expression during late stages of embryo sac development: a critical building block for successful pollen-pistil interactions.</title>
        <authorList>
            <person name="Liu Y."/>
            <person name="Joly V."/>
            <person name="Sabar M."/>
            <person name="Matton D.P."/>
        </authorList>
    </citation>
    <scope>NUCLEOTIDE SEQUENCE</scope>
</reference>
<name>A0A0V0HTD7_SOLCH</name>